<sequence length="566" mass="62835">MVCDWDHRVFCHLLIAWAAAQENRLWVDKYAPETEVDLAVHKQKIEDVRRWLREAFSTQPISKYRRLLVLTGPSGAGKTATLRVLSGEMGFSVIEWISAQQSPLDAYGYADENISGDDLYESAMDKFETFLARAGNYRSVFNNNPAQSSSSDSPTQNAVILLEDLPNILHEGIRQRFHSAIHRHVQRSTIPVIIVVSDAGVRGETEEVGAGPLRWSRNNEVSARFNPIAVTFLTSALKRVRIRAGAAVVSDSVLTNIVESVSGDIRAAIMALEFTAVRAGAAGSQKRGRNGPANASLESLTRKENALVLFHLLGKVLYNKRKGDPPPNHATKREATNLRKIDSKLKDEPPLQAWFNHEARATSRVSADELYSSTPIDASLFSLYIHQNYTPFCATLEHSDALIDNLSWVDANGGDNWYEQNPYAFHLYALGTLHALPTPVPHVGQKFYKPELFDVGKRAHEASNAIDRVRGWLSDRSPENASTWTRTAVALELGVVLRAKDMGMQKPPHGHGLFSEMRFVHGAGNAEVAGERETGGVPVSEEEPKRRLDGDDAQGTWLEDDDIEDW</sequence>
<protein>
    <submittedName>
        <fullName evidence="1">Rad17 cell cycle checkpoint protein-domain-containing protein</fullName>
    </submittedName>
</protein>
<evidence type="ECO:0000313" key="2">
    <source>
        <dbReference type="Proteomes" id="UP000814128"/>
    </source>
</evidence>
<reference evidence="1" key="1">
    <citation type="submission" date="2021-02" db="EMBL/GenBank/DDBJ databases">
        <authorList>
            <consortium name="DOE Joint Genome Institute"/>
            <person name="Ahrendt S."/>
            <person name="Looney B.P."/>
            <person name="Miyauchi S."/>
            <person name="Morin E."/>
            <person name="Drula E."/>
            <person name="Courty P.E."/>
            <person name="Chicoki N."/>
            <person name="Fauchery L."/>
            <person name="Kohler A."/>
            <person name="Kuo A."/>
            <person name="Labutti K."/>
            <person name="Pangilinan J."/>
            <person name="Lipzen A."/>
            <person name="Riley R."/>
            <person name="Andreopoulos W."/>
            <person name="He G."/>
            <person name="Johnson J."/>
            <person name="Barry K.W."/>
            <person name="Grigoriev I.V."/>
            <person name="Nagy L."/>
            <person name="Hibbett D."/>
            <person name="Henrissat B."/>
            <person name="Matheny P.B."/>
            <person name="Labbe J."/>
            <person name="Martin F."/>
        </authorList>
    </citation>
    <scope>NUCLEOTIDE SEQUENCE</scope>
    <source>
        <strain evidence="1">EC-137</strain>
    </source>
</reference>
<comment type="caution">
    <text evidence="1">The sequence shown here is derived from an EMBL/GenBank/DDBJ whole genome shotgun (WGS) entry which is preliminary data.</text>
</comment>
<keyword evidence="2" id="KW-1185">Reference proteome</keyword>
<dbReference type="EMBL" id="MU273860">
    <property type="protein sequence ID" value="KAI0027661.1"/>
    <property type="molecule type" value="Genomic_DNA"/>
</dbReference>
<proteinExistence type="predicted"/>
<gene>
    <name evidence="1" type="ORF">K488DRAFT_60711</name>
</gene>
<organism evidence="1 2">
    <name type="scientific">Vararia minispora EC-137</name>
    <dbReference type="NCBI Taxonomy" id="1314806"/>
    <lineage>
        <taxon>Eukaryota</taxon>
        <taxon>Fungi</taxon>
        <taxon>Dikarya</taxon>
        <taxon>Basidiomycota</taxon>
        <taxon>Agaricomycotina</taxon>
        <taxon>Agaricomycetes</taxon>
        <taxon>Russulales</taxon>
        <taxon>Lachnocladiaceae</taxon>
        <taxon>Vararia</taxon>
    </lineage>
</organism>
<name>A0ACB8Q7W7_9AGAM</name>
<accession>A0ACB8Q7W7</accession>
<evidence type="ECO:0000313" key="1">
    <source>
        <dbReference type="EMBL" id="KAI0027661.1"/>
    </source>
</evidence>
<reference evidence="1" key="2">
    <citation type="journal article" date="2022" name="New Phytol.">
        <title>Evolutionary transition to the ectomycorrhizal habit in the genomes of a hyperdiverse lineage of mushroom-forming fungi.</title>
        <authorList>
            <person name="Looney B."/>
            <person name="Miyauchi S."/>
            <person name="Morin E."/>
            <person name="Drula E."/>
            <person name="Courty P.E."/>
            <person name="Kohler A."/>
            <person name="Kuo A."/>
            <person name="LaButti K."/>
            <person name="Pangilinan J."/>
            <person name="Lipzen A."/>
            <person name="Riley R."/>
            <person name="Andreopoulos W."/>
            <person name="He G."/>
            <person name="Johnson J."/>
            <person name="Nolan M."/>
            <person name="Tritt A."/>
            <person name="Barry K.W."/>
            <person name="Grigoriev I.V."/>
            <person name="Nagy L.G."/>
            <person name="Hibbett D."/>
            <person name="Henrissat B."/>
            <person name="Matheny P.B."/>
            <person name="Labbe J."/>
            <person name="Martin F.M."/>
        </authorList>
    </citation>
    <scope>NUCLEOTIDE SEQUENCE</scope>
    <source>
        <strain evidence="1">EC-137</strain>
    </source>
</reference>
<dbReference type="Proteomes" id="UP000814128">
    <property type="component" value="Unassembled WGS sequence"/>
</dbReference>